<dbReference type="EMBL" id="BJFL01000019">
    <property type="protein sequence ID" value="GDY31937.1"/>
    <property type="molecule type" value="Genomic_DNA"/>
</dbReference>
<evidence type="ECO:0000256" key="12">
    <source>
        <dbReference type="SAM" id="MobiDB-lite"/>
    </source>
</evidence>
<proteinExistence type="inferred from homology"/>
<keyword evidence="8" id="KW-0949">S-adenosyl-L-methionine</keyword>
<dbReference type="Proteomes" id="UP000298860">
    <property type="component" value="Unassembled WGS sequence"/>
</dbReference>
<dbReference type="SUPFAM" id="SSF53335">
    <property type="entry name" value="S-adenosyl-L-methionine-dependent methyltransferases"/>
    <property type="match status" value="1"/>
</dbReference>
<dbReference type="GO" id="GO:0032259">
    <property type="term" value="P:methylation"/>
    <property type="evidence" value="ECO:0007669"/>
    <property type="project" value="UniProtKB-KW"/>
</dbReference>
<keyword evidence="5" id="KW-0963">Cytoplasm</keyword>
<dbReference type="InterPro" id="IPR029063">
    <property type="entry name" value="SAM-dependent_MTases_sf"/>
</dbReference>
<dbReference type="InterPro" id="IPR000682">
    <property type="entry name" value="PCMT"/>
</dbReference>
<evidence type="ECO:0000256" key="11">
    <source>
        <dbReference type="ARBA" id="ARBA00031350"/>
    </source>
</evidence>
<dbReference type="EC" id="2.1.1.77" evidence="3"/>
<protein>
    <recommendedName>
        <fullName evidence="4">Protein-L-isoaspartate O-methyltransferase</fullName>
        <ecNumber evidence="3">2.1.1.77</ecNumber>
    </recommendedName>
    <alternativeName>
        <fullName evidence="11">L-isoaspartyl protein carboxyl methyltransferase</fullName>
    </alternativeName>
    <alternativeName>
        <fullName evidence="9">Protein L-isoaspartyl methyltransferase</fullName>
    </alternativeName>
    <alternativeName>
        <fullName evidence="10">Protein-beta-aspartate methyltransferase</fullName>
    </alternativeName>
</protein>
<dbReference type="CDD" id="cd02440">
    <property type="entry name" value="AdoMet_MTases"/>
    <property type="match status" value="1"/>
</dbReference>
<evidence type="ECO:0000256" key="7">
    <source>
        <dbReference type="ARBA" id="ARBA00022679"/>
    </source>
</evidence>
<reference evidence="14" key="1">
    <citation type="submission" date="2019-04" db="EMBL/GenBank/DDBJ databases">
        <title>Draft genome sequence of Pseudonocardiaceae bacterium SL3-2-4.</title>
        <authorList>
            <person name="Ningsih F."/>
            <person name="Yokota A."/>
            <person name="Sakai Y."/>
            <person name="Nanatani K."/>
            <person name="Yabe S."/>
            <person name="Oetari A."/>
            <person name="Sjamsuridzal W."/>
        </authorList>
    </citation>
    <scope>NUCLEOTIDE SEQUENCE [LARGE SCALE GENOMIC DNA]</scope>
    <source>
        <strain evidence="14">SL3-2-4</strain>
    </source>
</reference>
<dbReference type="Gene3D" id="3.40.50.150">
    <property type="entry name" value="Vaccinia Virus protein VP39"/>
    <property type="match status" value="1"/>
</dbReference>
<evidence type="ECO:0000256" key="8">
    <source>
        <dbReference type="ARBA" id="ARBA00022691"/>
    </source>
</evidence>
<evidence type="ECO:0000313" key="14">
    <source>
        <dbReference type="Proteomes" id="UP000298860"/>
    </source>
</evidence>
<evidence type="ECO:0000256" key="4">
    <source>
        <dbReference type="ARBA" id="ARBA00013346"/>
    </source>
</evidence>
<comment type="caution">
    <text evidence="13">The sequence shown here is derived from an EMBL/GenBank/DDBJ whole genome shotgun (WGS) entry which is preliminary data.</text>
</comment>
<dbReference type="PANTHER" id="PTHR11579:SF0">
    <property type="entry name" value="PROTEIN-L-ISOASPARTATE(D-ASPARTATE) O-METHYLTRANSFERASE"/>
    <property type="match status" value="1"/>
</dbReference>
<comment type="subcellular location">
    <subcellularLocation>
        <location evidence="1">Cytoplasm</location>
    </subcellularLocation>
</comment>
<evidence type="ECO:0000256" key="2">
    <source>
        <dbReference type="ARBA" id="ARBA00005369"/>
    </source>
</evidence>
<dbReference type="GO" id="GO:0005737">
    <property type="term" value="C:cytoplasm"/>
    <property type="evidence" value="ECO:0007669"/>
    <property type="project" value="UniProtKB-SubCell"/>
</dbReference>
<evidence type="ECO:0000313" key="13">
    <source>
        <dbReference type="EMBL" id="GDY31937.1"/>
    </source>
</evidence>
<name>A0A4D4JDG1_9PSEU</name>
<evidence type="ECO:0000256" key="1">
    <source>
        <dbReference type="ARBA" id="ARBA00004496"/>
    </source>
</evidence>
<dbReference type="InterPro" id="IPR027573">
    <property type="entry name" value="Methyltran_FxLD"/>
</dbReference>
<feature type="region of interest" description="Disordered" evidence="12">
    <location>
        <begin position="328"/>
        <end position="351"/>
    </location>
</feature>
<evidence type="ECO:0000256" key="10">
    <source>
        <dbReference type="ARBA" id="ARBA00031323"/>
    </source>
</evidence>
<dbReference type="RefSeq" id="WP_137814981.1">
    <property type="nucleotide sequence ID" value="NZ_BJFL01000019.1"/>
</dbReference>
<feature type="compositionally biased region" description="Basic and acidic residues" evidence="12">
    <location>
        <begin position="330"/>
        <end position="344"/>
    </location>
</feature>
<keyword evidence="14" id="KW-1185">Reference proteome</keyword>
<gene>
    <name evidence="13" type="ORF">GTS_35700</name>
</gene>
<evidence type="ECO:0000256" key="3">
    <source>
        <dbReference type="ARBA" id="ARBA00011890"/>
    </source>
</evidence>
<dbReference type="GO" id="GO:0004719">
    <property type="term" value="F:protein-L-isoaspartate (D-aspartate) O-methyltransferase activity"/>
    <property type="evidence" value="ECO:0007669"/>
    <property type="project" value="UniProtKB-EC"/>
</dbReference>
<accession>A0A4D4JDG1</accession>
<sequence length="407" mass="43857">MTDSSTATSTRPEHLREQMISNIRTSGHLHSERIEQAFRAVARHRFVPAASVEEAYANKAITIKPGADRPASCASVPTVVAMMLGQLDPQPGENVLEIGAGTGYNAALLAELVGPTGSVTTVDIHPDVTDHARHALAETGYGRVRVVTGDGALGEPDHAPYDKIIVTVGPWDLPPAWLEQLAPGGTLVVPLHWRGQARSIAFTRHDTYLRAENSQLCGFIPMIGIVPTGEQTGSITDNVALHWDVDQNIDPAALREVFTGPETTVWSGASVVANEPFDHIWLWLTATESGTCRLDADDEAIEAGVCRPAFSYRTPAIVEGDSLAYLTKPRPIDEPGPDGERRYELGATGHGPAAAQLAERLVRQIQRFDRDRAAQPVITAYPAGTADEDLPTGVVIDKHHVRMVVIP</sequence>
<dbReference type="PANTHER" id="PTHR11579">
    <property type="entry name" value="PROTEIN-L-ISOASPARTATE O-METHYLTRANSFERASE"/>
    <property type="match status" value="1"/>
</dbReference>
<evidence type="ECO:0000256" key="5">
    <source>
        <dbReference type="ARBA" id="ARBA00022490"/>
    </source>
</evidence>
<dbReference type="AlphaFoldDB" id="A0A4D4JDG1"/>
<organism evidence="13 14">
    <name type="scientific">Gandjariella thermophila</name>
    <dbReference type="NCBI Taxonomy" id="1931992"/>
    <lineage>
        <taxon>Bacteria</taxon>
        <taxon>Bacillati</taxon>
        <taxon>Actinomycetota</taxon>
        <taxon>Actinomycetes</taxon>
        <taxon>Pseudonocardiales</taxon>
        <taxon>Pseudonocardiaceae</taxon>
        <taxon>Gandjariella</taxon>
    </lineage>
</organism>
<evidence type="ECO:0000256" key="6">
    <source>
        <dbReference type="ARBA" id="ARBA00022603"/>
    </source>
</evidence>
<dbReference type="OrthoDB" id="4035289at2"/>
<keyword evidence="6" id="KW-0489">Methyltransferase</keyword>
<keyword evidence="7" id="KW-0808">Transferase</keyword>
<comment type="similarity">
    <text evidence="2">Belongs to the methyltransferase superfamily. L-isoaspartyl/D-aspartyl protein methyltransferase family.</text>
</comment>
<dbReference type="NCBIfam" id="TIGR04364">
    <property type="entry name" value="methyltran_FxLD"/>
    <property type="match status" value="1"/>
</dbReference>
<evidence type="ECO:0000256" key="9">
    <source>
        <dbReference type="ARBA" id="ARBA00030757"/>
    </source>
</evidence>
<dbReference type="Pfam" id="PF01135">
    <property type="entry name" value="PCMT"/>
    <property type="match status" value="1"/>
</dbReference>